<proteinExistence type="predicted"/>
<protein>
    <submittedName>
        <fullName evidence="2">Uncharacterized protein</fullName>
    </submittedName>
</protein>
<sequence length="149" mass="15867">MTPSTRSSGTLERLIERARRVVTRFASPTDGPAGGWLRPTAAGGLLVVLASVTMSLAAAPVLGDSVRIRWSIGTYYGPEYAPTPLALATFPALVAVIYVGFRALVWGLERAGAFDATDDLVRSVYELCALVTLLALVFVQIVFIVANLL</sequence>
<evidence type="ECO:0000313" key="2">
    <source>
        <dbReference type="EMBL" id="RZV11644.1"/>
    </source>
</evidence>
<dbReference type="RefSeq" id="WP_130499035.1">
    <property type="nucleotide sequence ID" value="NZ_SHMP01000003.1"/>
</dbReference>
<dbReference type="Proteomes" id="UP000291097">
    <property type="component" value="Unassembled WGS sequence"/>
</dbReference>
<feature type="transmembrane region" description="Helical" evidence="1">
    <location>
        <begin position="124"/>
        <end position="146"/>
    </location>
</feature>
<keyword evidence="1" id="KW-1133">Transmembrane helix</keyword>
<dbReference type="EMBL" id="SHMP01000003">
    <property type="protein sequence ID" value="RZV11644.1"/>
    <property type="molecule type" value="Genomic_DNA"/>
</dbReference>
<evidence type="ECO:0000313" key="3">
    <source>
        <dbReference type="Proteomes" id="UP000291097"/>
    </source>
</evidence>
<dbReference type="AlphaFoldDB" id="A0A482YA64"/>
<comment type="caution">
    <text evidence="2">The sequence shown here is derived from an EMBL/GenBank/DDBJ whole genome shotgun (WGS) entry which is preliminary data.</text>
</comment>
<accession>A0A482YA64</accession>
<dbReference type="OrthoDB" id="188253at2157"/>
<keyword evidence="1" id="KW-0812">Transmembrane</keyword>
<organism evidence="2 3">
    <name type="scientific">Natrinema hispanicum</name>
    <dbReference type="NCBI Taxonomy" id="392421"/>
    <lineage>
        <taxon>Archaea</taxon>
        <taxon>Methanobacteriati</taxon>
        <taxon>Methanobacteriota</taxon>
        <taxon>Stenosarchaea group</taxon>
        <taxon>Halobacteria</taxon>
        <taxon>Halobacteriales</taxon>
        <taxon>Natrialbaceae</taxon>
        <taxon>Natrinema</taxon>
    </lineage>
</organism>
<evidence type="ECO:0000256" key="1">
    <source>
        <dbReference type="SAM" id="Phobius"/>
    </source>
</evidence>
<gene>
    <name evidence="2" type="ORF">BDK88_0524</name>
</gene>
<feature type="transmembrane region" description="Helical" evidence="1">
    <location>
        <begin position="84"/>
        <end position="104"/>
    </location>
</feature>
<name>A0A482YA64_9EURY</name>
<keyword evidence="1" id="KW-0472">Membrane</keyword>
<reference evidence="2 3" key="1">
    <citation type="submission" date="2019-02" db="EMBL/GenBank/DDBJ databases">
        <title>Genomic Encyclopedia of Archaeal and Bacterial Type Strains, Phase II (KMG-II): from individual species to whole genera.</title>
        <authorList>
            <person name="Goeker M."/>
        </authorList>
    </citation>
    <scope>NUCLEOTIDE SEQUENCE [LARGE SCALE GENOMIC DNA]</scope>
    <source>
        <strain evidence="2 3">DSM 18328</strain>
    </source>
</reference>
<feature type="transmembrane region" description="Helical" evidence="1">
    <location>
        <begin position="41"/>
        <end position="63"/>
    </location>
</feature>